<gene>
    <name evidence="2" type="ORF">P171DRAFT_247548</name>
</gene>
<evidence type="ECO:0000313" key="2">
    <source>
        <dbReference type="EMBL" id="KAF2447200.1"/>
    </source>
</evidence>
<accession>A0A9P4UEK2</accession>
<evidence type="ECO:0000313" key="3">
    <source>
        <dbReference type="Proteomes" id="UP000799764"/>
    </source>
</evidence>
<dbReference type="AlphaFoldDB" id="A0A9P4UEK2"/>
<keyword evidence="3" id="KW-1185">Reference proteome</keyword>
<evidence type="ECO:0000256" key="1">
    <source>
        <dbReference type="SAM" id="SignalP"/>
    </source>
</evidence>
<protein>
    <submittedName>
        <fullName evidence="2">Uncharacterized protein</fullName>
    </submittedName>
</protein>
<feature type="chain" id="PRO_5040401215" evidence="1">
    <location>
        <begin position="24"/>
        <end position="105"/>
    </location>
</feature>
<dbReference type="OrthoDB" id="5215637at2759"/>
<sequence>MATGNGLYACLVVILLFFSQALAASKKCFNGSGDQTNQLPCRPESQDEGICCEAGDICLSNGLCKYGPEAARNASIDVDTYQPGCTDQKWGLVPTPTPMTPNLTS</sequence>
<dbReference type="EMBL" id="MU001497">
    <property type="protein sequence ID" value="KAF2447200.1"/>
    <property type="molecule type" value="Genomic_DNA"/>
</dbReference>
<name>A0A9P4UEK2_9PLEO</name>
<comment type="caution">
    <text evidence="2">The sequence shown here is derived from an EMBL/GenBank/DDBJ whole genome shotgun (WGS) entry which is preliminary data.</text>
</comment>
<keyword evidence="1" id="KW-0732">Signal</keyword>
<proteinExistence type="predicted"/>
<organism evidence="2 3">
    <name type="scientific">Karstenula rhodostoma CBS 690.94</name>
    <dbReference type="NCBI Taxonomy" id="1392251"/>
    <lineage>
        <taxon>Eukaryota</taxon>
        <taxon>Fungi</taxon>
        <taxon>Dikarya</taxon>
        <taxon>Ascomycota</taxon>
        <taxon>Pezizomycotina</taxon>
        <taxon>Dothideomycetes</taxon>
        <taxon>Pleosporomycetidae</taxon>
        <taxon>Pleosporales</taxon>
        <taxon>Massarineae</taxon>
        <taxon>Didymosphaeriaceae</taxon>
        <taxon>Karstenula</taxon>
    </lineage>
</organism>
<reference evidence="2" key="1">
    <citation type="journal article" date="2020" name="Stud. Mycol.">
        <title>101 Dothideomycetes genomes: a test case for predicting lifestyles and emergence of pathogens.</title>
        <authorList>
            <person name="Haridas S."/>
            <person name="Albert R."/>
            <person name="Binder M."/>
            <person name="Bloem J."/>
            <person name="Labutti K."/>
            <person name="Salamov A."/>
            <person name="Andreopoulos B."/>
            <person name="Baker S."/>
            <person name="Barry K."/>
            <person name="Bills G."/>
            <person name="Bluhm B."/>
            <person name="Cannon C."/>
            <person name="Castanera R."/>
            <person name="Culley D."/>
            <person name="Daum C."/>
            <person name="Ezra D."/>
            <person name="Gonzalez J."/>
            <person name="Henrissat B."/>
            <person name="Kuo A."/>
            <person name="Liang C."/>
            <person name="Lipzen A."/>
            <person name="Lutzoni F."/>
            <person name="Magnuson J."/>
            <person name="Mondo S."/>
            <person name="Nolan M."/>
            <person name="Ohm R."/>
            <person name="Pangilinan J."/>
            <person name="Park H.-J."/>
            <person name="Ramirez L."/>
            <person name="Alfaro M."/>
            <person name="Sun H."/>
            <person name="Tritt A."/>
            <person name="Yoshinaga Y."/>
            <person name="Zwiers L.-H."/>
            <person name="Turgeon B."/>
            <person name="Goodwin S."/>
            <person name="Spatafora J."/>
            <person name="Crous P."/>
            <person name="Grigoriev I."/>
        </authorList>
    </citation>
    <scope>NUCLEOTIDE SEQUENCE</scope>
    <source>
        <strain evidence="2">CBS 690.94</strain>
    </source>
</reference>
<feature type="signal peptide" evidence="1">
    <location>
        <begin position="1"/>
        <end position="23"/>
    </location>
</feature>
<dbReference type="Proteomes" id="UP000799764">
    <property type="component" value="Unassembled WGS sequence"/>
</dbReference>